<protein>
    <submittedName>
        <fullName evidence="2">Uncharacterized protein</fullName>
    </submittedName>
</protein>
<evidence type="ECO:0000313" key="2">
    <source>
        <dbReference type="EMBL" id="KAF9455149.1"/>
    </source>
</evidence>
<feature type="compositionally biased region" description="Acidic residues" evidence="1">
    <location>
        <begin position="84"/>
        <end position="95"/>
    </location>
</feature>
<reference evidence="2" key="1">
    <citation type="submission" date="2020-11" db="EMBL/GenBank/DDBJ databases">
        <authorList>
            <consortium name="DOE Joint Genome Institute"/>
            <person name="Ahrendt S."/>
            <person name="Riley R."/>
            <person name="Andreopoulos W."/>
            <person name="Labutti K."/>
            <person name="Pangilinan J."/>
            <person name="Ruiz-Duenas F.J."/>
            <person name="Barrasa J.M."/>
            <person name="Sanchez-Garcia M."/>
            <person name="Camarero S."/>
            <person name="Miyauchi S."/>
            <person name="Serrano A."/>
            <person name="Linde D."/>
            <person name="Babiker R."/>
            <person name="Drula E."/>
            <person name="Ayuso-Fernandez I."/>
            <person name="Pacheco R."/>
            <person name="Padilla G."/>
            <person name="Ferreira P."/>
            <person name="Barriuso J."/>
            <person name="Kellner H."/>
            <person name="Castanera R."/>
            <person name="Alfaro M."/>
            <person name="Ramirez L."/>
            <person name="Pisabarro A.G."/>
            <person name="Kuo A."/>
            <person name="Tritt A."/>
            <person name="Lipzen A."/>
            <person name="He G."/>
            <person name="Yan M."/>
            <person name="Ng V."/>
            <person name="Cullen D."/>
            <person name="Martin F."/>
            <person name="Rosso M.-N."/>
            <person name="Henrissat B."/>
            <person name="Hibbett D."/>
            <person name="Martinez A.T."/>
            <person name="Grigoriev I.V."/>
        </authorList>
    </citation>
    <scope>NUCLEOTIDE SEQUENCE</scope>
    <source>
        <strain evidence="2">CBS 247.69</strain>
    </source>
</reference>
<feature type="compositionally biased region" description="Basic and acidic residues" evidence="1">
    <location>
        <begin position="127"/>
        <end position="143"/>
    </location>
</feature>
<proteinExistence type="predicted"/>
<feature type="compositionally biased region" description="Polar residues" evidence="1">
    <location>
        <begin position="55"/>
        <end position="65"/>
    </location>
</feature>
<accession>A0A9P5XQK0</accession>
<comment type="caution">
    <text evidence="2">The sequence shown here is derived from an EMBL/GenBank/DDBJ whole genome shotgun (WGS) entry which is preliminary data.</text>
</comment>
<keyword evidence="3" id="KW-1185">Reference proteome</keyword>
<dbReference type="EMBL" id="MU151030">
    <property type="protein sequence ID" value="KAF9455149.1"/>
    <property type="molecule type" value="Genomic_DNA"/>
</dbReference>
<evidence type="ECO:0000313" key="3">
    <source>
        <dbReference type="Proteomes" id="UP000807353"/>
    </source>
</evidence>
<sequence>MEAELLASAQAGPSMGNLDLVYGAAGAERPLIVDSKGDTFGNYSDLSDLDFDSDATNPHANRTPNPSHPDRSAHMEQEEHKGCEDDEDSESDNDMENTWLETFHELERPTAAASNNEDNQYSDDSPDLDKQPEDNHRNTEAPLHHRPSVVQYGPHVGKNIAGKVFPATTPPMPEYIRYRQQLKDEKNPYAPFKNKMDWEIARWAKLRGPGSTAFSELLSINGVR</sequence>
<name>A0A9P5XQK0_9AGAR</name>
<gene>
    <name evidence="2" type="ORF">BDZ94DRAFT_1316632</name>
</gene>
<feature type="region of interest" description="Disordered" evidence="1">
    <location>
        <begin position="34"/>
        <end position="154"/>
    </location>
</feature>
<organism evidence="2 3">
    <name type="scientific">Collybia nuda</name>
    <dbReference type="NCBI Taxonomy" id="64659"/>
    <lineage>
        <taxon>Eukaryota</taxon>
        <taxon>Fungi</taxon>
        <taxon>Dikarya</taxon>
        <taxon>Basidiomycota</taxon>
        <taxon>Agaricomycotina</taxon>
        <taxon>Agaricomycetes</taxon>
        <taxon>Agaricomycetidae</taxon>
        <taxon>Agaricales</taxon>
        <taxon>Tricholomatineae</taxon>
        <taxon>Clitocybaceae</taxon>
        <taxon>Collybia</taxon>
    </lineage>
</organism>
<dbReference type="AlphaFoldDB" id="A0A9P5XQK0"/>
<feature type="compositionally biased region" description="Basic and acidic residues" evidence="1">
    <location>
        <begin position="68"/>
        <end position="83"/>
    </location>
</feature>
<dbReference type="Proteomes" id="UP000807353">
    <property type="component" value="Unassembled WGS sequence"/>
</dbReference>
<evidence type="ECO:0000256" key="1">
    <source>
        <dbReference type="SAM" id="MobiDB-lite"/>
    </source>
</evidence>
<dbReference type="OrthoDB" id="2418900at2759"/>